<organism evidence="2">
    <name type="scientific">Triatoma infestans</name>
    <name type="common">Assassin bug</name>
    <dbReference type="NCBI Taxonomy" id="30076"/>
    <lineage>
        <taxon>Eukaryota</taxon>
        <taxon>Metazoa</taxon>
        <taxon>Ecdysozoa</taxon>
        <taxon>Arthropoda</taxon>
        <taxon>Hexapoda</taxon>
        <taxon>Insecta</taxon>
        <taxon>Pterygota</taxon>
        <taxon>Neoptera</taxon>
        <taxon>Paraneoptera</taxon>
        <taxon>Hemiptera</taxon>
        <taxon>Heteroptera</taxon>
        <taxon>Panheteroptera</taxon>
        <taxon>Cimicomorpha</taxon>
        <taxon>Reduviidae</taxon>
        <taxon>Triatominae</taxon>
        <taxon>Triatoma</taxon>
    </lineage>
</organism>
<keyword evidence="1" id="KW-0472">Membrane</keyword>
<evidence type="ECO:0000313" key="2">
    <source>
        <dbReference type="EMBL" id="JAC16580.1"/>
    </source>
</evidence>
<keyword evidence="1" id="KW-1133">Transmembrane helix</keyword>
<evidence type="ECO:0000256" key="1">
    <source>
        <dbReference type="SAM" id="Phobius"/>
    </source>
</evidence>
<name>A0A023F5X1_TRIIF</name>
<sequence>MAFLYNTCFYVTFFVFLQSNTSAHNFIYIFINIIYIIHRKFRKYTFFLHFTVHYYCILHNLLQYYEVSIYRVVAEKRKICQTAIYFY</sequence>
<reference evidence="2" key="1">
    <citation type="journal article" date="2014" name="PLoS Negl. Trop. Dis.">
        <title>An updated insight into the Sialotranscriptome of Triatoma infestans: developmental stage and geographic variations.</title>
        <authorList>
            <person name="Schwarz A."/>
            <person name="Medrano-Mercado N."/>
            <person name="Schaub G.A."/>
            <person name="Struchiner C.J."/>
            <person name="Bargues M.D."/>
            <person name="Levy M.Z."/>
            <person name="Ribeiro J.M."/>
        </authorList>
    </citation>
    <scope>NUCLEOTIDE SEQUENCE</scope>
    <source>
        <strain evidence="2">Chile</strain>
        <tissue evidence="2">Salivary glands</tissue>
    </source>
</reference>
<keyword evidence="1" id="KW-0812">Transmembrane</keyword>
<accession>A0A023F5X1</accession>
<feature type="transmembrane region" description="Helical" evidence="1">
    <location>
        <begin position="12"/>
        <end position="37"/>
    </location>
</feature>
<dbReference type="AlphaFoldDB" id="A0A023F5X1"/>
<feature type="non-terminal residue" evidence="2">
    <location>
        <position position="87"/>
    </location>
</feature>
<proteinExistence type="evidence at transcript level"/>
<protein>
    <submittedName>
        <fullName evidence="2">Putative secreted protein</fullName>
    </submittedName>
</protein>
<dbReference type="EMBL" id="GBBI01002132">
    <property type="protein sequence ID" value="JAC16580.1"/>
    <property type="molecule type" value="mRNA"/>
</dbReference>